<evidence type="ECO:0000313" key="8">
    <source>
        <dbReference type="EMBL" id="PTQ77887.1"/>
    </source>
</evidence>
<dbReference type="SMART" id="SM00155">
    <property type="entry name" value="PLDc"/>
    <property type="match status" value="2"/>
</dbReference>
<dbReference type="PANTHER" id="PTHR43856:SF1">
    <property type="entry name" value="MITOCHONDRIAL CARDIOLIPIN HYDROLASE"/>
    <property type="match status" value="1"/>
</dbReference>
<dbReference type="GO" id="GO:0016042">
    <property type="term" value="P:lipid catabolic process"/>
    <property type="evidence" value="ECO:0007669"/>
    <property type="project" value="UniProtKB-KW"/>
</dbReference>
<name>A0A2T5I232_9PROT</name>
<dbReference type="SUPFAM" id="SSF56024">
    <property type="entry name" value="Phospholipase D/nuclease"/>
    <property type="match status" value="2"/>
</dbReference>
<evidence type="ECO:0000256" key="1">
    <source>
        <dbReference type="ARBA" id="ARBA00000798"/>
    </source>
</evidence>
<dbReference type="GO" id="GO:0016891">
    <property type="term" value="F:RNA endonuclease activity producing 5'-phosphomonoesters, hydrolytic mechanism"/>
    <property type="evidence" value="ECO:0007669"/>
    <property type="project" value="TreeGrafter"/>
</dbReference>
<dbReference type="CDD" id="cd09172">
    <property type="entry name" value="PLDc_Nuc_like_unchar1_1"/>
    <property type="match status" value="1"/>
</dbReference>
<accession>A0A2T5I232</accession>
<dbReference type="InterPro" id="IPR001736">
    <property type="entry name" value="PLipase_D/transphosphatidylase"/>
</dbReference>
<evidence type="ECO:0000313" key="9">
    <source>
        <dbReference type="Proteomes" id="UP000244128"/>
    </source>
</evidence>
<reference evidence="8 9" key="1">
    <citation type="submission" date="2018-04" db="EMBL/GenBank/DDBJ databases">
        <title>Active sludge and wastewater microbial communities from Klosterneuburg, Austria.</title>
        <authorList>
            <person name="Wagner M."/>
        </authorList>
    </citation>
    <scope>NUCLEOTIDE SEQUENCE [LARGE SCALE GENOMIC DNA]</scope>
    <source>
        <strain evidence="8 9">Nm49</strain>
    </source>
</reference>
<dbReference type="GO" id="GO:0004630">
    <property type="term" value="F:phospholipase D activity"/>
    <property type="evidence" value="ECO:0007669"/>
    <property type="project" value="UniProtKB-EC"/>
</dbReference>
<keyword evidence="4" id="KW-0378">Hydrolase</keyword>
<evidence type="ECO:0000256" key="5">
    <source>
        <dbReference type="ARBA" id="ARBA00022963"/>
    </source>
</evidence>
<evidence type="ECO:0000259" key="7">
    <source>
        <dbReference type="PROSITE" id="PS50035"/>
    </source>
</evidence>
<dbReference type="AlphaFoldDB" id="A0A2T5I232"/>
<dbReference type="PANTHER" id="PTHR43856">
    <property type="entry name" value="CARDIOLIPIN HYDROLASE"/>
    <property type="match status" value="1"/>
</dbReference>
<comment type="similarity">
    <text evidence="2">Belongs to the phospholipase D family.</text>
</comment>
<keyword evidence="5" id="KW-0442">Lipid degradation</keyword>
<feature type="domain" description="PLD phosphodiesterase" evidence="7">
    <location>
        <begin position="351"/>
        <end position="381"/>
    </location>
</feature>
<sequence length="646" mass="71891">MASDYGCEINVRSLCCAVSQSFPAQANDTSRTSRYTDLVNRFYGIASRTTLRSIRHPADFHERAYRTAYSLLKGVTMTDEFQISGQNAAAPFTLKLHRGDGMALIAMNWKNGRPPQDFVGFAIEYKEPRGDRFFALKNRLGFRGADGKLNTTQLSTRLSPVQKFRWVHFPRNAELEGEFIYRVTPVFMNTADDLSYGDAQEVAIELRRETYPGLLNVTFTRGFVSSQAFVDRYASAGDVSTLLPAKATDGLTFTPTHPKTKEALAWMGFEARSAILEVLDQAIADPKAQVRVIAYDLNEPGVLTRLEKLGKRLKIIIDDSQDHGEDGASENLAAQRLTVSAGAENVQRQHMLSLQHNKVIVADGPNTQKVVCGSTNFSWRGFFVQSNNAMILHGASAIKPFLAAFEGYWSQKPKDFTGTASAQWNDLGLTKIDARVAFSPHNKSNALLKTVANDIGGKTTSSLFYSLAFLYQTPGPILDAITNVTSNADIFVYGISDRKVGGLDLQKPNGNIAPVFPSALTKNVPEPFSAEPAGGSGIRMHHKFVVIDFDKPSARVYLGSYNFSSPADLKNGENLILIRDRRIAVSYMIEALRIFDHHHFRVAQQEAKKARKQFVLAKPPRNPGEKPWWDEDYTDVRKIRDRELFA</sequence>
<comment type="catalytic activity">
    <reaction evidence="1">
        <text>a 1,2-diacyl-sn-glycero-3-phosphocholine + H2O = a 1,2-diacyl-sn-glycero-3-phosphate + choline + H(+)</text>
        <dbReference type="Rhea" id="RHEA:14445"/>
        <dbReference type="ChEBI" id="CHEBI:15354"/>
        <dbReference type="ChEBI" id="CHEBI:15377"/>
        <dbReference type="ChEBI" id="CHEBI:15378"/>
        <dbReference type="ChEBI" id="CHEBI:57643"/>
        <dbReference type="ChEBI" id="CHEBI:58608"/>
        <dbReference type="EC" id="3.1.4.4"/>
    </reaction>
</comment>
<protein>
    <recommendedName>
        <fullName evidence="3">phospholipase D</fullName>
        <ecNumber evidence="3">3.1.4.4</ecNumber>
    </recommendedName>
</protein>
<evidence type="ECO:0000256" key="6">
    <source>
        <dbReference type="ARBA" id="ARBA00023098"/>
    </source>
</evidence>
<dbReference type="InterPro" id="IPR025202">
    <property type="entry name" value="PLD-like_dom"/>
</dbReference>
<organism evidence="8 9">
    <name type="scientific">Nitrosomonas oligotropha</name>
    <dbReference type="NCBI Taxonomy" id="42354"/>
    <lineage>
        <taxon>Bacteria</taxon>
        <taxon>Pseudomonadati</taxon>
        <taxon>Pseudomonadota</taxon>
        <taxon>Betaproteobacteria</taxon>
        <taxon>Nitrosomonadales</taxon>
        <taxon>Nitrosomonadaceae</taxon>
        <taxon>Nitrosomonas</taxon>
    </lineage>
</organism>
<comment type="caution">
    <text evidence="8">The sequence shown here is derived from an EMBL/GenBank/DDBJ whole genome shotgun (WGS) entry which is preliminary data.</text>
</comment>
<evidence type="ECO:0000256" key="4">
    <source>
        <dbReference type="ARBA" id="ARBA00022801"/>
    </source>
</evidence>
<dbReference type="CDD" id="cd09173">
    <property type="entry name" value="PLDc_Nuc_like_unchar1_2"/>
    <property type="match status" value="1"/>
</dbReference>
<dbReference type="GO" id="GO:0006793">
    <property type="term" value="P:phosphorus metabolic process"/>
    <property type="evidence" value="ECO:0007669"/>
    <property type="project" value="UniProtKB-ARBA"/>
</dbReference>
<evidence type="ECO:0000256" key="2">
    <source>
        <dbReference type="ARBA" id="ARBA00008664"/>
    </source>
</evidence>
<dbReference type="EMBL" id="QAOI01000005">
    <property type="protein sequence ID" value="PTQ77887.1"/>
    <property type="molecule type" value="Genomic_DNA"/>
</dbReference>
<feature type="domain" description="PLD phosphodiesterase" evidence="7">
    <location>
        <begin position="536"/>
        <end position="567"/>
    </location>
</feature>
<proteinExistence type="inferred from homology"/>
<dbReference type="Gene3D" id="3.30.870.10">
    <property type="entry name" value="Endonuclease Chain A"/>
    <property type="match status" value="2"/>
</dbReference>
<gene>
    <name evidence="8" type="ORF">C8R26_10558</name>
</gene>
<dbReference type="Pfam" id="PF13091">
    <property type="entry name" value="PLDc_2"/>
    <property type="match status" value="2"/>
</dbReference>
<dbReference type="EC" id="3.1.4.4" evidence="3"/>
<keyword evidence="6" id="KW-0443">Lipid metabolism</keyword>
<dbReference type="PROSITE" id="PS50035">
    <property type="entry name" value="PLD"/>
    <property type="match status" value="2"/>
</dbReference>
<dbReference type="Proteomes" id="UP000244128">
    <property type="component" value="Unassembled WGS sequence"/>
</dbReference>
<dbReference type="InterPro" id="IPR051406">
    <property type="entry name" value="PLD_domain"/>
</dbReference>
<evidence type="ECO:0000256" key="3">
    <source>
        <dbReference type="ARBA" id="ARBA00012027"/>
    </source>
</evidence>